<name>A0A9N9BBY3_9GLOM</name>
<evidence type="ECO:0000256" key="1">
    <source>
        <dbReference type="ARBA" id="ARBA00023016"/>
    </source>
</evidence>
<organism evidence="5 6">
    <name type="scientific">Dentiscutata erythropus</name>
    <dbReference type="NCBI Taxonomy" id="1348616"/>
    <lineage>
        <taxon>Eukaryota</taxon>
        <taxon>Fungi</taxon>
        <taxon>Fungi incertae sedis</taxon>
        <taxon>Mucoromycota</taxon>
        <taxon>Glomeromycotina</taxon>
        <taxon>Glomeromycetes</taxon>
        <taxon>Diversisporales</taxon>
        <taxon>Gigasporaceae</taxon>
        <taxon>Dentiscutata</taxon>
    </lineage>
</organism>
<dbReference type="CDD" id="cd06464">
    <property type="entry name" value="ACD_sHsps-like"/>
    <property type="match status" value="1"/>
</dbReference>
<dbReference type="AlphaFoldDB" id="A0A9N9BBY3"/>
<dbReference type="Proteomes" id="UP000789405">
    <property type="component" value="Unassembled WGS sequence"/>
</dbReference>
<dbReference type="InterPro" id="IPR008978">
    <property type="entry name" value="HSP20-like_chaperone"/>
</dbReference>
<gene>
    <name evidence="5" type="ORF">DERYTH_LOCUS5613</name>
</gene>
<evidence type="ECO:0000313" key="5">
    <source>
        <dbReference type="EMBL" id="CAG8558360.1"/>
    </source>
</evidence>
<keyword evidence="1" id="KW-0346">Stress response</keyword>
<dbReference type="SUPFAM" id="SSF49764">
    <property type="entry name" value="HSP20-like chaperones"/>
    <property type="match status" value="1"/>
</dbReference>
<dbReference type="PROSITE" id="PS01031">
    <property type="entry name" value="SHSP"/>
    <property type="match status" value="1"/>
</dbReference>
<evidence type="ECO:0000256" key="3">
    <source>
        <dbReference type="RuleBase" id="RU003616"/>
    </source>
</evidence>
<dbReference type="Pfam" id="PF00011">
    <property type="entry name" value="HSP20"/>
    <property type="match status" value="1"/>
</dbReference>
<sequence>MSLYWPEHKFGHFENSVSGSWAPSFDVHENENEFIVNAELPGITKEQINVDVRENALVISGETKRDEKYEEGNIHIQEHSYGSFTRAISLPRNVKTSDITAKFEQGILEVTLPKDENEVPSDRKIDIQ</sequence>
<dbReference type="InterPro" id="IPR002068">
    <property type="entry name" value="A-crystallin/Hsp20_dom"/>
</dbReference>
<accession>A0A9N9BBY3</accession>
<feature type="domain" description="SHSP" evidence="4">
    <location>
        <begin position="16"/>
        <end position="128"/>
    </location>
</feature>
<dbReference type="OrthoDB" id="1431247at2759"/>
<dbReference type="Gene3D" id="2.60.40.790">
    <property type="match status" value="1"/>
</dbReference>
<evidence type="ECO:0000313" key="6">
    <source>
        <dbReference type="Proteomes" id="UP000789405"/>
    </source>
</evidence>
<dbReference type="InterPro" id="IPR031107">
    <property type="entry name" value="Small_HSP"/>
</dbReference>
<comment type="caution">
    <text evidence="5">The sequence shown here is derived from an EMBL/GenBank/DDBJ whole genome shotgun (WGS) entry which is preliminary data.</text>
</comment>
<proteinExistence type="inferred from homology"/>
<comment type="similarity">
    <text evidence="2 3">Belongs to the small heat shock protein (HSP20) family.</text>
</comment>
<protein>
    <submittedName>
        <fullName evidence="5">22427_t:CDS:1</fullName>
    </submittedName>
</protein>
<dbReference type="PANTHER" id="PTHR11527">
    <property type="entry name" value="HEAT-SHOCK PROTEIN 20 FAMILY MEMBER"/>
    <property type="match status" value="1"/>
</dbReference>
<evidence type="ECO:0000259" key="4">
    <source>
        <dbReference type="PROSITE" id="PS01031"/>
    </source>
</evidence>
<dbReference type="EMBL" id="CAJVPY010002370">
    <property type="protein sequence ID" value="CAG8558360.1"/>
    <property type="molecule type" value="Genomic_DNA"/>
</dbReference>
<evidence type="ECO:0000256" key="2">
    <source>
        <dbReference type="PROSITE-ProRule" id="PRU00285"/>
    </source>
</evidence>
<keyword evidence="6" id="KW-1185">Reference proteome</keyword>
<reference evidence="5" key="1">
    <citation type="submission" date="2021-06" db="EMBL/GenBank/DDBJ databases">
        <authorList>
            <person name="Kallberg Y."/>
            <person name="Tangrot J."/>
            <person name="Rosling A."/>
        </authorList>
    </citation>
    <scope>NUCLEOTIDE SEQUENCE</scope>
    <source>
        <strain evidence="5">MA453B</strain>
    </source>
</reference>